<feature type="transmembrane region" description="Helical" evidence="7">
    <location>
        <begin position="385"/>
        <end position="410"/>
    </location>
</feature>
<dbReference type="RefSeq" id="WP_051584531.1">
    <property type="nucleotide sequence ID" value="NZ_CAJHAQ010000001.1"/>
</dbReference>
<evidence type="ECO:0000256" key="1">
    <source>
        <dbReference type="ARBA" id="ARBA00004651"/>
    </source>
</evidence>
<dbReference type="AlphaFoldDB" id="A0A379LLJ1"/>
<dbReference type="Pfam" id="PF03601">
    <property type="entry name" value="Cons_hypoth698"/>
    <property type="match status" value="1"/>
</dbReference>
<dbReference type="InterPro" id="IPR004630">
    <property type="entry name" value="UPF0324_YeiH-like"/>
</dbReference>
<sequence length="417" mass="45305">MKAHHAPFDTHPTQRSQDNRGLNQLSVPLLLNKMLGGYLPQREHVLGLLTVLLGSLTSIWLNARIEVWTEGRLLGLSSLTLAILIGMVLGNTLYPKFAKPLAAGVTFSKAQILRLAIVLYGFKITLSQIGNVGLSAVAIDALVLSSTFIITYQLGTKWLKMDRTTTLLIGSGASICGAAAVIATEPVVRAESHKVTIAVATVVVFGTLSMLLYPLLYQMGWLAGLIDAQHYGIYIGSTIHEVAQVVVAGNAISPEVGNTAVVTKMIRVMMLAPFLLLLSIFITSTESKDFKNIKILSSAIDRQQNQPNKLKLLAQRLKQIHVPWFAFVFIAMVAVNSVLMVSPTPMIQSFTERMIDLDNLLLTMAMFALGLTTHFSAVKQAGIKPLILAAVMFVWLILGGGFINSFVVFFKFGGISI</sequence>
<proteinExistence type="inferred from homology"/>
<evidence type="ECO:0000256" key="4">
    <source>
        <dbReference type="ARBA" id="ARBA00022692"/>
    </source>
</evidence>
<keyword evidence="3" id="KW-1003">Cell membrane</keyword>
<dbReference type="PANTHER" id="PTHR30106:SF2">
    <property type="entry name" value="UPF0324 INNER MEMBRANE PROTEIN YEIH"/>
    <property type="match status" value="1"/>
</dbReference>
<keyword evidence="9" id="KW-1185">Reference proteome</keyword>
<dbReference type="EMBL" id="UGVC01000001">
    <property type="protein sequence ID" value="SUD90652.1"/>
    <property type="molecule type" value="Genomic_DNA"/>
</dbReference>
<dbReference type="GO" id="GO:0005886">
    <property type="term" value="C:plasma membrane"/>
    <property type="evidence" value="ECO:0007669"/>
    <property type="project" value="UniProtKB-SubCell"/>
</dbReference>
<comment type="similarity">
    <text evidence="2">Belongs to the UPF0324 family.</text>
</comment>
<comment type="subcellular location">
    <subcellularLocation>
        <location evidence="1">Cell membrane</location>
        <topology evidence="1">Multi-pass membrane protein</topology>
    </subcellularLocation>
</comment>
<dbReference type="PANTHER" id="PTHR30106">
    <property type="entry name" value="INNER MEMBRANE PROTEIN YEIH-RELATED"/>
    <property type="match status" value="1"/>
</dbReference>
<evidence type="ECO:0000313" key="8">
    <source>
        <dbReference type="EMBL" id="SUD90652.1"/>
    </source>
</evidence>
<accession>A0A379LLJ1</accession>
<evidence type="ECO:0000256" key="7">
    <source>
        <dbReference type="SAM" id="Phobius"/>
    </source>
</evidence>
<feature type="transmembrane region" description="Helical" evidence="7">
    <location>
        <begin position="73"/>
        <end position="94"/>
    </location>
</feature>
<keyword evidence="5 7" id="KW-1133">Transmembrane helix</keyword>
<feature type="transmembrane region" description="Helical" evidence="7">
    <location>
        <begin position="166"/>
        <end position="183"/>
    </location>
</feature>
<name>A0A379LLJ1_9GAMM</name>
<dbReference type="InterPro" id="IPR018383">
    <property type="entry name" value="UPF0324_pro"/>
</dbReference>
<evidence type="ECO:0000256" key="6">
    <source>
        <dbReference type="ARBA" id="ARBA00023136"/>
    </source>
</evidence>
<feature type="transmembrane region" description="Helical" evidence="7">
    <location>
        <begin position="44"/>
        <end position="61"/>
    </location>
</feature>
<dbReference type="NCBIfam" id="TIGR00698">
    <property type="entry name" value="YeiH family putative sulfate export transporter"/>
    <property type="match status" value="1"/>
</dbReference>
<evidence type="ECO:0000313" key="9">
    <source>
        <dbReference type="Proteomes" id="UP000254123"/>
    </source>
</evidence>
<reference evidence="8 9" key="1">
    <citation type="submission" date="2018-06" db="EMBL/GenBank/DDBJ databases">
        <authorList>
            <consortium name="Pathogen Informatics"/>
            <person name="Doyle S."/>
        </authorList>
    </citation>
    <scope>NUCLEOTIDE SEQUENCE [LARGE SCALE GENOMIC DNA]</scope>
    <source>
        <strain evidence="8 9">NCTC10526</strain>
    </source>
</reference>
<feature type="transmembrane region" description="Helical" evidence="7">
    <location>
        <begin position="360"/>
        <end position="378"/>
    </location>
</feature>
<keyword evidence="6 7" id="KW-0472">Membrane</keyword>
<feature type="transmembrane region" description="Helical" evidence="7">
    <location>
        <begin position="134"/>
        <end position="154"/>
    </location>
</feature>
<evidence type="ECO:0000256" key="3">
    <source>
        <dbReference type="ARBA" id="ARBA00022475"/>
    </source>
</evidence>
<dbReference type="Proteomes" id="UP000254123">
    <property type="component" value="Unassembled WGS sequence"/>
</dbReference>
<organism evidence="8 9">
    <name type="scientific">Psychrobacter phenylpyruvicus</name>
    <dbReference type="NCBI Taxonomy" id="29432"/>
    <lineage>
        <taxon>Bacteria</taxon>
        <taxon>Pseudomonadati</taxon>
        <taxon>Pseudomonadota</taxon>
        <taxon>Gammaproteobacteria</taxon>
        <taxon>Moraxellales</taxon>
        <taxon>Moraxellaceae</taxon>
        <taxon>Psychrobacter</taxon>
    </lineage>
</organism>
<protein>
    <submittedName>
        <fullName evidence="8">Uncharacterized protein</fullName>
    </submittedName>
</protein>
<keyword evidence="4 7" id="KW-0812">Transmembrane</keyword>
<feature type="transmembrane region" description="Helical" evidence="7">
    <location>
        <begin position="195"/>
        <end position="216"/>
    </location>
</feature>
<gene>
    <name evidence="8" type="primary">yeiH</name>
    <name evidence="8" type="ORF">NCTC10526_00994</name>
</gene>
<feature type="transmembrane region" description="Helical" evidence="7">
    <location>
        <begin position="265"/>
        <end position="284"/>
    </location>
</feature>
<evidence type="ECO:0000256" key="2">
    <source>
        <dbReference type="ARBA" id="ARBA00007977"/>
    </source>
</evidence>
<evidence type="ECO:0000256" key="5">
    <source>
        <dbReference type="ARBA" id="ARBA00022989"/>
    </source>
</evidence>
<feature type="transmembrane region" description="Helical" evidence="7">
    <location>
        <begin position="100"/>
        <end position="122"/>
    </location>
</feature>
<feature type="transmembrane region" description="Helical" evidence="7">
    <location>
        <begin position="320"/>
        <end position="340"/>
    </location>
</feature>